<dbReference type="InterPro" id="IPR050999">
    <property type="entry name" value="ADP-ribosyltransferase_ARG"/>
</dbReference>
<keyword evidence="8" id="KW-1015">Disulfide bond</keyword>
<dbReference type="InterPro" id="IPR000768">
    <property type="entry name" value="ART"/>
</dbReference>
<keyword evidence="12" id="KW-1185">Reference proteome</keyword>
<accession>A0A5J5DP82</accession>
<evidence type="ECO:0000256" key="9">
    <source>
        <dbReference type="ARBA" id="ARBA00047597"/>
    </source>
</evidence>
<dbReference type="Pfam" id="PF01129">
    <property type="entry name" value="ART"/>
    <property type="match status" value="2"/>
</dbReference>
<dbReference type="PANTHER" id="PTHR10339:SF29">
    <property type="entry name" value="NAD(P)(+)--ARGININE ADP-RIBOSYLTRANSFERASE"/>
    <property type="match status" value="1"/>
</dbReference>
<dbReference type="AlphaFoldDB" id="A0A5J5DP82"/>
<gene>
    <name evidence="11" type="ORF">FQN60_012175</name>
</gene>
<keyword evidence="3 10" id="KW-0808">Transferase</keyword>
<evidence type="ECO:0000256" key="1">
    <source>
        <dbReference type="ARBA" id="ARBA00009558"/>
    </source>
</evidence>
<dbReference type="FunFam" id="3.90.176.10:FF:000001">
    <property type="entry name" value="NAD(P)(+)--arginine ADP-ribosyltransferase"/>
    <property type="match status" value="2"/>
</dbReference>
<dbReference type="GO" id="GO:0016779">
    <property type="term" value="F:nucleotidyltransferase activity"/>
    <property type="evidence" value="ECO:0007669"/>
    <property type="project" value="UniProtKB-KW"/>
</dbReference>
<reference evidence="11 12" key="1">
    <citation type="submission" date="2019-08" db="EMBL/GenBank/DDBJ databases">
        <title>A chromosome-level genome assembly, high-density linkage maps, and genome scans reveal the genomic architecture of hybrid incompatibilities underlying speciation via character displacement in darters (Percidae: Etheostominae).</title>
        <authorList>
            <person name="Moran R.L."/>
            <person name="Catchen J.M."/>
            <person name="Fuller R.C."/>
        </authorList>
    </citation>
    <scope>NUCLEOTIDE SEQUENCE [LARGE SCALE GENOMIC DNA]</scope>
    <source>
        <strain evidence="11">EspeVRDwgs_2016</strain>
        <tissue evidence="11">Muscle</tissue>
    </source>
</reference>
<proteinExistence type="inferred from homology"/>
<protein>
    <recommendedName>
        <fullName evidence="10">NAD(P)(+)--arginine ADP-ribosyltransferase</fullName>
        <ecNumber evidence="10">2.4.2.31</ecNumber>
    </recommendedName>
    <alternativeName>
        <fullName evidence="10">Mono(ADP-ribosyl)transferase</fullName>
    </alternativeName>
</protein>
<comment type="similarity">
    <text evidence="1 10">Belongs to the Arg-specific ADP-ribosyltransferase family.</text>
</comment>
<dbReference type="SUPFAM" id="SSF56399">
    <property type="entry name" value="ADP-ribosylation"/>
    <property type="match status" value="2"/>
</dbReference>
<keyword evidence="2 10" id="KW-0328">Glycosyltransferase</keyword>
<feature type="chain" id="PRO_5023970736" description="NAD(P)(+)--arginine ADP-ribosyltransferase" evidence="10">
    <location>
        <begin position="24"/>
        <end position="500"/>
    </location>
</feature>
<evidence type="ECO:0000256" key="4">
    <source>
        <dbReference type="ARBA" id="ARBA00022695"/>
    </source>
</evidence>
<evidence type="ECO:0000313" key="12">
    <source>
        <dbReference type="Proteomes" id="UP000327493"/>
    </source>
</evidence>
<keyword evidence="4" id="KW-0548">Nucleotidyltransferase</keyword>
<keyword evidence="7 10" id="KW-0520">NAD</keyword>
<dbReference type="GO" id="GO:0003950">
    <property type="term" value="F:NAD+ poly-ADP-ribosyltransferase activity"/>
    <property type="evidence" value="ECO:0007669"/>
    <property type="project" value="TreeGrafter"/>
</dbReference>
<comment type="caution">
    <text evidence="11">The sequence shown here is derived from an EMBL/GenBank/DDBJ whole genome shotgun (WGS) entry which is preliminary data.</text>
</comment>
<sequence>MKGNMMIFAPLCLLFCWMLPVESKKITFIVNLPEAKSSIRMSMVPDSVDDMYFGCHNKMMEMIKSTYFKKEDKMSPFKGIWKKAQRCANDKLKEKDEGDEALSKNHMQAICVYTSHEKFYKIFNDAVRTNRKEYGTSFPFHALHFWLTSAVQILNNNINCHTTYRRTDAKFSGDINQTIRFGFFASSSNKTTLTHFGKNTCFKIKTCLGAFLKHYPALGVYEQEILIPPYEKFKITGKKRGIFVEGLSDCEVVYILIRFNFGHRDANDSIPMSMVEDSVDDMYLGCNKSMMIKVNDDYFNEKQHISSFKDAWKKAKSCTETKFKQRENMSLTKNHIQAICVYTSNYLYREFNDAVRTEGSRYSSLFQFHSLHYLLTSAIQILNSNNYCHRTYRRTQVKFTGQVNQIIRFGSFTSSSYSTDLTNFGNVSCFEIKTCSGALLESYSVYPNEREVLIPPYEMFKITKQLKGQDKTQGLNDCEKVFVLESAGVKSNLNCKIVHT</sequence>
<dbReference type="PROSITE" id="PS51996">
    <property type="entry name" value="TR_MART"/>
    <property type="match status" value="2"/>
</dbReference>
<comment type="catalytic activity">
    <reaction evidence="9 10">
        <text>L-arginyl-[protein] + NAD(+) = N(omega)-(ADP-D-ribosyl)-L-arginyl-[protein] + nicotinamide + H(+)</text>
        <dbReference type="Rhea" id="RHEA:19149"/>
        <dbReference type="Rhea" id="RHEA-COMP:10532"/>
        <dbReference type="Rhea" id="RHEA-COMP:15087"/>
        <dbReference type="ChEBI" id="CHEBI:15378"/>
        <dbReference type="ChEBI" id="CHEBI:17154"/>
        <dbReference type="ChEBI" id="CHEBI:29965"/>
        <dbReference type="ChEBI" id="CHEBI:57540"/>
        <dbReference type="ChEBI" id="CHEBI:142554"/>
        <dbReference type="EC" id="2.4.2.31"/>
    </reaction>
</comment>
<keyword evidence="5 10" id="KW-0732">Signal</keyword>
<evidence type="ECO:0000256" key="10">
    <source>
        <dbReference type="RuleBase" id="RU361228"/>
    </source>
</evidence>
<dbReference type="GO" id="GO:0106274">
    <property type="term" value="F:NAD+-protein-arginine ADP-ribosyltransferase activity"/>
    <property type="evidence" value="ECO:0007669"/>
    <property type="project" value="UniProtKB-EC"/>
</dbReference>
<evidence type="ECO:0000256" key="7">
    <source>
        <dbReference type="ARBA" id="ARBA00023027"/>
    </source>
</evidence>
<organism evidence="11 12">
    <name type="scientific">Etheostoma spectabile</name>
    <name type="common">orangethroat darter</name>
    <dbReference type="NCBI Taxonomy" id="54343"/>
    <lineage>
        <taxon>Eukaryota</taxon>
        <taxon>Metazoa</taxon>
        <taxon>Chordata</taxon>
        <taxon>Craniata</taxon>
        <taxon>Vertebrata</taxon>
        <taxon>Euteleostomi</taxon>
        <taxon>Actinopterygii</taxon>
        <taxon>Neopterygii</taxon>
        <taxon>Teleostei</taxon>
        <taxon>Neoteleostei</taxon>
        <taxon>Acanthomorphata</taxon>
        <taxon>Eupercaria</taxon>
        <taxon>Perciformes</taxon>
        <taxon>Percoidei</taxon>
        <taxon>Percidae</taxon>
        <taxon>Etheostomatinae</taxon>
        <taxon>Etheostoma</taxon>
    </lineage>
</organism>
<keyword evidence="6 10" id="KW-0521">NADP</keyword>
<evidence type="ECO:0000256" key="8">
    <source>
        <dbReference type="ARBA" id="ARBA00023157"/>
    </source>
</evidence>
<dbReference type="PRINTS" id="PR00970">
    <property type="entry name" value="RIBTRNSFRASE"/>
</dbReference>
<evidence type="ECO:0000313" key="11">
    <source>
        <dbReference type="EMBL" id="KAA8595040.1"/>
    </source>
</evidence>
<evidence type="ECO:0000256" key="2">
    <source>
        <dbReference type="ARBA" id="ARBA00022676"/>
    </source>
</evidence>
<dbReference type="Gene3D" id="3.90.176.10">
    <property type="entry name" value="Toxin ADP-ribosyltransferase, Chain A, domain 1"/>
    <property type="match status" value="2"/>
</dbReference>
<evidence type="ECO:0000256" key="6">
    <source>
        <dbReference type="ARBA" id="ARBA00022857"/>
    </source>
</evidence>
<dbReference type="EMBL" id="VOFY01000002">
    <property type="protein sequence ID" value="KAA8595040.1"/>
    <property type="molecule type" value="Genomic_DNA"/>
</dbReference>
<dbReference type="EC" id="2.4.2.31" evidence="10"/>
<name>A0A5J5DP82_9PERO</name>
<dbReference type="Proteomes" id="UP000327493">
    <property type="component" value="Chromosome 2"/>
</dbReference>
<evidence type="ECO:0000256" key="3">
    <source>
        <dbReference type="ARBA" id="ARBA00022679"/>
    </source>
</evidence>
<feature type="signal peptide" evidence="10">
    <location>
        <begin position="1"/>
        <end position="23"/>
    </location>
</feature>
<dbReference type="PANTHER" id="PTHR10339">
    <property type="entry name" value="ADP-RIBOSYLTRANSFERASE"/>
    <property type="match status" value="1"/>
</dbReference>
<evidence type="ECO:0000256" key="5">
    <source>
        <dbReference type="ARBA" id="ARBA00022729"/>
    </source>
</evidence>